<feature type="transmembrane region" description="Helical" evidence="10">
    <location>
        <begin position="70"/>
        <end position="90"/>
    </location>
</feature>
<evidence type="ECO:0000256" key="1">
    <source>
        <dbReference type="ARBA" id="ARBA00000085"/>
    </source>
</evidence>
<evidence type="ECO:0000313" key="12">
    <source>
        <dbReference type="EMBL" id="MBA8809955.1"/>
    </source>
</evidence>
<dbReference type="InterPro" id="IPR036890">
    <property type="entry name" value="HATPase_C_sf"/>
</dbReference>
<dbReference type="CDD" id="cd16917">
    <property type="entry name" value="HATPase_UhpB-NarQ-NarX-like"/>
    <property type="match status" value="1"/>
</dbReference>
<dbReference type="SUPFAM" id="SSF55874">
    <property type="entry name" value="ATPase domain of HSP90 chaperone/DNA topoisomerase II/histidine kinase"/>
    <property type="match status" value="1"/>
</dbReference>
<dbReference type="GO" id="GO:0000155">
    <property type="term" value="F:phosphorelay sensor kinase activity"/>
    <property type="evidence" value="ECO:0007669"/>
    <property type="project" value="InterPro"/>
</dbReference>
<dbReference type="RefSeq" id="WP_246403342.1">
    <property type="nucleotide sequence ID" value="NZ_BAAATF010000004.1"/>
</dbReference>
<feature type="region of interest" description="Disordered" evidence="9">
    <location>
        <begin position="398"/>
        <end position="417"/>
    </location>
</feature>
<evidence type="ECO:0000256" key="4">
    <source>
        <dbReference type="ARBA" id="ARBA00022679"/>
    </source>
</evidence>
<dbReference type="Gene3D" id="3.30.565.10">
    <property type="entry name" value="Histidine kinase-like ATPase, C-terminal domain"/>
    <property type="match status" value="1"/>
</dbReference>
<dbReference type="PANTHER" id="PTHR24421">
    <property type="entry name" value="NITRATE/NITRITE SENSOR PROTEIN NARX-RELATED"/>
    <property type="match status" value="1"/>
</dbReference>
<dbReference type="GO" id="GO:0005524">
    <property type="term" value="F:ATP binding"/>
    <property type="evidence" value="ECO:0007669"/>
    <property type="project" value="UniProtKB-KW"/>
</dbReference>
<dbReference type="Gene3D" id="1.20.5.1930">
    <property type="match status" value="1"/>
</dbReference>
<keyword evidence="13" id="KW-1185">Reference proteome</keyword>
<comment type="caution">
    <text evidence="12">The sequence shown here is derived from an EMBL/GenBank/DDBJ whole genome shotgun (WGS) entry which is preliminary data.</text>
</comment>
<keyword evidence="3" id="KW-0597">Phosphoprotein</keyword>
<dbReference type="InterPro" id="IPR003594">
    <property type="entry name" value="HATPase_dom"/>
</dbReference>
<feature type="transmembrane region" description="Helical" evidence="10">
    <location>
        <begin position="45"/>
        <end position="64"/>
    </location>
</feature>
<keyword evidence="10" id="KW-0812">Transmembrane</keyword>
<evidence type="ECO:0000256" key="10">
    <source>
        <dbReference type="SAM" id="Phobius"/>
    </source>
</evidence>
<keyword evidence="8" id="KW-0902">Two-component regulatory system</keyword>
<keyword evidence="6 12" id="KW-0418">Kinase</keyword>
<dbReference type="InterPro" id="IPR011712">
    <property type="entry name" value="Sig_transdc_His_kin_sub3_dim/P"/>
</dbReference>
<dbReference type="GO" id="GO:0046983">
    <property type="term" value="F:protein dimerization activity"/>
    <property type="evidence" value="ECO:0007669"/>
    <property type="project" value="InterPro"/>
</dbReference>
<organism evidence="12 13">
    <name type="scientific">Promicromonospora sukumoe</name>
    <dbReference type="NCBI Taxonomy" id="88382"/>
    <lineage>
        <taxon>Bacteria</taxon>
        <taxon>Bacillati</taxon>
        <taxon>Actinomycetota</taxon>
        <taxon>Actinomycetes</taxon>
        <taxon>Micrococcales</taxon>
        <taxon>Promicromonosporaceae</taxon>
        <taxon>Promicromonospora</taxon>
    </lineage>
</organism>
<comment type="catalytic activity">
    <reaction evidence="1">
        <text>ATP + protein L-histidine = ADP + protein N-phospho-L-histidine.</text>
        <dbReference type="EC" id="2.7.13.3"/>
    </reaction>
</comment>
<gene>
    <name evidence="12" type="ORF">FHX71_003931</name>
</gene>
<dbReference type="Proteomes" id="UP000540568">
    <property type="component" value="Unassembled WGS sequence"/>
</dbReference>
<feature type="domain" description="Histidine kinase/HSP90-like ATPase" evidence="11">
    <location>
        <begin position="364"/>
        <end position="477"/>
    </location>
</feature>
<dbReference type="Pfam" id="PF13796">
    <property type="entry name" value="Sensor"/>
    <property type="match status" value="1"/>
</dbReference>
<evidence type="ECO:0000259" key="11">
    <source>
        <dbReference type="SMART" id="SM00387"/>
    </source>
</evidence>
<feature type="transmembrane region" description="Helical" evidence="10">
    <location>
        <begin position="135"/>
        <end position="168"/>
    </location>
</feature>
<dbReference type="EMBL" id="JACGWV010000002">
    <property type="protein sequence ID" value="MBA8809955.1"/>
    <property type="molecule type" value="Genomic_DNA"/>
</dbReference>
<evidence type="ECO:0000256" key="9">
    <source>
        <dbReference type="SAM" id="MobiDB-lite"/>
    </source>
</evidence>
<dbReference type="EC" id="2.7.13.3" evidence="2"/>
<protein>
    <recommendedName>
        <fullName evidence="2">histidine kinase</fullName>
        <ecNumber evidence="2">2.7.13.3</ecNumber>
    </recommendedName>
</protein>
<keyword evidence="5" id="KW-0547">Nucleotide-binding</keyword>
<keyword evidence="10" id="KW-0472">Membrane</keyword>
<evidence type="ECO:0000256" key="8">
    <source>
        <dbReference type="ARBA" id="ARBA00023012"/>
    </source>
</evidence>
<dbReference type="Pfam" id="PF02518">
    <property type="entry name" value="HATPase_c"/>
    <property type="match status" value="1"/>
</dbReference>
<reference evidence="12 13" key="1">
    <citation type="submission" date="2020-07" db="EMBL/GenBank/DDBJ databases">
        <title>Sequencing the genomes of 1000 actinobacteria strains.</title>
        <authorList>
            <person name="Klenk H.-P."/>
        </authorList>
    </citation>
    <scope>NUCLEOTIDE SEQUENCE [LARGE SCALE GENOMIC DNA]</scope>
    <source>
        <strain evidence="12 13">DSM 44121</strain>
    </source>
</reference>
<evidence type="ECO:0000313" key="13">
    <source>
        <dbReference type="Proteomes" id="UP000540568"/>
    </source>
</evidence>
<evidence type="ECO:0000256" key="3">
    <source>
        <dbReference type="ARBA" id="ARBA00022553"/>
    </source>
</evidence>
<dbReference type="InterPro" id="IPR025828">
    <property type="entry name" value="Put_sensor_dom"/>
</dbReference>
<dbReference type="GO" id="GO:0016020">
    <property type="term" value="C:membrane"/>
    <property type="evidence" value="ECO:0007669"/>
    <property type="project" value="InterPro"/>
</dbReference>
<keyword evidence="10" id="KW-1133">Transmembrane helix</keyword>
<name>A0A7W3PFB8_9MICO</name>
<evidence type="ECO:0000256" key="2">
    <source>
        <dbReference type="ARBA" id="ARBA00012438"/>
    </source>
</evidence>
<evidence type="ECO:0000256" key="5">
    <source>
        <dbReference type="ARBA" id="ARBA00022741"/>
    </source>
</evidence>
<keyword evidence="4" id="KW-0808">Transferase</keyword>
<feature type="transmembrane region" description="Helical" evidence="10">
    <location>
        <begin position="200"/>
        <end position="225"/>
    </location>
</feature>
<keyword evidence="7" id="KW-0067">ATP-binding</keyword>
<evidence type="ECO:0000256" key="6">
    <source>
        <dbReference type="ARBA" id="ARBA00022777"/>
    </source>
</evidence>
<dbReference type="SMART" id="SM00387">
    <property type="entry name" value="HATPase_c"/>
    <property type="match status" value="1"/>
</dbReference>
<dbReference type="InterPro" id="IPR050482">
    <property type="entry name" value="Sensor_HK_TwoCompSys"/>
</dbReference>
<dbReference type="PANTHER" id="PTHR24421:SF10">
    <property type="entry name" value="NITRATE_NITRITE SENSOR PROTEIN NARQ"/>
    <property type="match status" value="1"/>
</dbReference>
<dbReference type="Pfam" id="PF07730">
    <property type="entry name" value="HisKA_3"/>
    <property type="match status" value="1"/>
</dbReference>
<dbReference type="AlphaFoldDB" id="A0A7W3PFB8"/>
<accession>A0A7W3PFB8</accession>
<evidence type="ECO:0000256" key="7">
    <source>
        <dbReference type="ARBA" id="ARBA00022840"/>
    </source>
</evidence>
<sequence>MTTMTADRPAAAAVPGGAVPGGAARPGQNFLTAPFAARTWREQGYLTLVLLLAPFAFTYAVFAVSFTAGIAVTVVGLFVAGAVVAGGRGWGGVYRGLARDLLDLDVAVPAPYVRPRGFWHTIGSLIGDATGWRALLFMFVTFPLAIAAFVTSITFLGTGLGGLTYWFWYRYLPEQVGADGAMHRGAQFGDAYFLDTPPRMALAALVGLLLLLCWPWVTRIFVLLFRVLTTALLSPTRASLRVAELERSRTGTVEDADARLRRIERDLHDGTQARLVAVAMQLGEAREHLAEGGDVAQATELVDTAHSSTKEALTELRELARGIHPPALDNGLGVALETLAARSALPVTVDVDPGVEADGRLTPALESIAYFTVAELVTNAAKHARASGVYVLVEATGGDASGSGSGSGPGSRSGGALRIRVRDDGRGGARVVAPDGSGLRSGLAGLAERVRSVDGTFDLSSPVGGPTVVTVTLPTTSPSGPA</sequence>
<feature type="compositionally biased region" description="Gly residues" evidence="9">
    <location>
        <begin position="399"/>
        <end position="413"/>
    </location>
</feature>
<proteinExistence type="predicted"/>